<evidence type="ECO:0000256" key="2">
    <source>
        <dbReference type="ARBA" id="ARBA00010665"/>
    </source>
</evidence>
<dbReference type="Proteomes" id="UP001314229">
    <property type="component" value="Unassembled WGS sequence"/>
</dbReference>
<feature type="chain" id="PRO_5043110912" description="C-X-C motif chemokine" evidence="7">
    <location>
        <begin position="24"/>
        <end position="112"/>
    </location>
</feature>
<evidence type="ECO:0000256" key="3">
    <source>
        <dbReference type="ARBA" id="ARBA00022514"/>
    </source>
</evidence>
<dbReference type="Gene3D" id="2.40.50.40">
    <property type="match status" value="1"/>
</dbReference>
<keyword evidence="7" id="KW-0145">Chemotaxis</keyword>
<gene>
    <name evidence="10" type="ORF">FSCOSCO3_A016716</name>
</gene>
<evidence type="ECO:0000256" key="5">
    <source>
        <dbReference type="ARBA" id="ARBA00023157"/>
    </source>
</evidence>
<dbReference type="InterPro" id="IPR001811">
    <property type="entry name" value="Chemokine_IL8-like_dom"/>
</dbReference>
<keyword evidence="4 7" id="KW-0964">Secreted</keyword>
<comment type="caution">
    <text evidence="10">The sequence shown here is derived from an EMBL/GenBank/DDBJ whole genome shotgun (WGS) entry which is preliminary data.</text>
</comment>
<protein>
    <recommendedName>
        <fullName evidence="7">C-X-C motif chemokine</fullName>
    </recommendedName>
</protein>
<evidence type="ECO:0000313" key="11">
    <source>
        <dbReference type="Proteomes" id="UP001314229"/>
    </source>
</evidence>
<dbReference type="FunFam" id="2.40.50.40:FF:000004">
    <property type="entry name" value="C-X-C motif chemokine"/>
    <property type="match status" value="1"/>
</dbReference>
<comment type="similarity">
    <text evidence="2 7">Belongs to the intercrine alpha (chemokine CxC) family.</text>
</comment>
<reference evidence="10 11" key="1">
    <citation type="submission" date="2024-01" db="EMBL/GenBank/DDBJ databases">
        <authorList>
            <person name="Alioto T."/>
            <person name="Alioto T."/>
            <person name="Gomez Garrido J."/>
        </authorList>
    </citation>
    <scope>NUCLEOTIDE SEQUENCE [LARGE SCALE GENOMIC DNA]</scope>
</reference>
<proteinExistence type="inferred from homology"/>
<dbReference type="InterPro" id="IPR039809">
    <property type="entry name" value="Chemokine_b/g/d"/>
</dbReference>
<dbReference type="GO" id="GO:0042056">
    <property type="term" value="F:chemoattractant activity"/>
    <property type="evidence" value="ECO:0007669"/>
    <property type="project" value="UniProtKB-ARBA"/>
</dbReference>
<feature type="domain" description="Chemokine interleukin-8-like" evidence="9">
    <location>
        <begin position="26"/>
        <end position="87"/>
    </location>
</feature>
<dbReference type="InterPro" id="IPR018048">
    <property type="entry name" value="Chemokine_CXC_CS"/>
</dbReference>
<keyword evidence="5" id="KW-1015">Disulfide bond</keyword>
<keyword evidence="3 7" id="KW-0202">Cytokine</keyword>
<dbReference type="PROSITE" id="PS00471">
    <property type="entry name" value="SMALL_CYTOKINES_CXC"/>
    <property type="match status" value="1"/>
</dbReference>
<feature type="signal peptide" evidence="7">
    <location>
        <begin position="1"/>
        <end position="23"/>
    </location>
</feature>
<dbReference type="GO" id="GO:0005615">
    <property type="term" value="C:extracellular space"/>
    <property type="evidence" value="ECO:0007669"/>
    <property type="project" value="UniProtKB-UniRule"/>
</dbReference>
<dbReference type="PRINTS" id="PR00437">
    <property type="entry name" value="SMALLCYTKCXC"/>
</dbReference>
<dbReference type="GO" id="GO:0006955">
    <property type="term" value="P:immune response"/>
    <property type="evidence" value="ECO:0007669"/>
    <property type="project" value="InterPro"/>
</dbReference>
<dbReference type="InterPro" id="IPR033899">
    <property type="entry name" value="CXC_Chemokine_domain"/>
</dbReference>
<dbReference type="CDD" id="cd00273">
    <property type="entry name" value="Chemokine_CXC"/>
    <property type="match status" value="1"/>
</dbReference>
<evidence type="ECO:0000256" key="4">
    <source>
        <dbReference type="ARBA" id="ARBA00022525"/>
    </source>
</evidence>
<accession>A0AAV1Q811</accession>
<evidence type="ECO:0000256" key="7">
    <source>
        <dbReference type="RuleBase" id="RU361149"/>
    </source>
</evidence>
<dbReference type="GO" id="GO:0008009">
    <property type="term" value="F:chemokine activity"/>
    <property type="evidence" value="ECO:0007669"/>
    <property type="project" value="InterPro"/>
</dbReference>
<comment type="function">
    <text evidence="6">Ligand for cxcr3.2. Chemotactic for macrophages.</text>
</comment>
<dbReference type="AlphaFoldDB" id="A0AAV1Q811"/>
<evidence type="ECO:0000256" key="8">
    <source>
        <dbReference type="SAM" id="MobiDB-lite"/>
    </source>
</evidence>
<dbReference type="Pfam" id="PF00048">
    <property type="entry name" value="IL8"/>
    <property type="match status" value="1"/>
</dbReference>
<evidence type="ECO:0000256" key="6">
    <source>
        <dbReference type="ARBA" id="ARBA00054901"/>
    </source>
</evidence>
<feature type="region of interest" description="Disordered" evidence="8">
    <location>
        <begin position="91"/>
        <end position="112"/>
    </location>
</feature>
<dbReference type="PANTHER" id="PTHR12015">
    <property type="entry name" value="SMALL INDUCIBLE CYTOKINE A"/>
    <property type="match status" value="1"/>
</dbReference>
<dbReference type="GO" id="GO:0006952">
    <property type="term" value="P:defense response"/>
    <property type="evidence" value="ECO:0007669"/>
    <property type="project" value="InterPro"/>
</dbReference>
<evidence type="ECO:0000256" key="1">
    <source>
        <dbReference type="ARBA" id="ARBA00004613"/>
    </source>
</evidence>
<keyword evidence="11" id="KW-1185">Reference proteome</keyword>
<dbReference type="SUPFAM" id="SSF54117">
    <property type="entry name" value="Interleukin 8-like chemokines"/>
    <property type="match status" value="1"/>
</dbReference>
<comment type="subcellular location">
    <subcellularLocation>
        <location evidence="1 7">Secreted</location>
    </subcellularLocation>
</comment>
<dbReference type="EMBL" id="CAWUFR010000598">
    <property type="protein sequence ID" value="CAK6979608.1"/>
    <property type="molecule type" value="Genomic_DNA"/>
</dbReference>
<dbReference type="SMART" id="SM00199">
    <property type="entry name" value="SCY"/>
    <property type="match status" value="1"/>
</dbReference>
<name>A0AAV1Q811_SCOSC</name>
<feature type="compositionally biased region" description="Polar residues" evidence="8">
    <location>
        <begin position="93"/>
        <end position="112"/>
    </location>
</feature>
<dbReference type="InterPro" id="IPR001089">
    <property type="entry name" value="Chemokine_CXC"/>
</dbReference>
<sequence length="112" mass="12472">MTTKPQLFLVALILCCSFAAVHGSPRGRCYCLRTFSKRVLVQTIKKVEVIPISGHCRRIEIIVTRKNDSKVCVDPNAYWLDSMLDFLKKKTMNDGNPNDGNPTAVPSTSLST</sequence>
<evidence type="ECO:0000259" key="9">
    <source>
        <dbReference type="SMART" id="SM00199"/>
    </source>
</evidence>
<keyword evidence="7" id="KW-0732">Signal</keyword>
<evidence type="ECO:0000313" key="10">
    <source>
        <dbReference type="EMBL" id="CAK6979608.1"/>
    </source>
</evidence>
<organism evidence="10 11">
    <name type="scientific">Scomber scombrus</name>
    <name type="common">Atlantic mackerel</name>
    <name type="synonym">Scomber vernalis</name>
    <dbReference type="NCBI Taxonomy" id="13677"/>
    <lineage>
        <taxon>Eukaryota</taxon>
        <taxon>Metazoa</taxon>
        <taxon>Chordata</taxon>
        <taxon>Craniata</taxon>
        <taxon>Vertebrata</taxon>
        <taxon>Euteleostomi</taxon>
        <taxon>Actinopterygii</taxon>
        <taxon>Neopterygii</taxon>
        <taxon>Teleostei</taxon>
        <taxon>Neoteleostei</taxon>
        <taxon>Acanthomorphata</taxon>
        <taxon>Pelagiaria</taxon>
        <taxon>Scombriformes</taxon>
        <taxon>Scombridae</taxon>
        <taxon>Scomber</taxon>
    </lineage>
</organism>
<dbReference type="InterPro" id="IPR036048">
    <property type="entry name" value="Interleukin_8-like_sf"/>
</dbReference>